<evidence type="ECO:0000313" key="1">
    <source>
        <dbReference type="Proteomes" id="UP000095286"/>
    </source>
</evidence>
<accession>A0AC35UD36</accession>
<reference evidence="2" key="1">
    <citation type="submission" date="2016-11" db="UniProtKB">
        <authorList>
            <consortium name="WormBaseParasite"/>
        </authorList>
    </citation>
    <scope>IDENTIFICATION</scope>
    <source>
        <strain evidence="2">KR3021</strain>
    </source>
</reference>
<sequence>MNGSYSVQANVRSQNNYTESPYMNTSDGNSPTSSSTIQIISQSNVAGPRHTANTILMSNNNSHPHGTHQMHHPNQHHHRQQQPEYIHHTHPIPTGKNFELNRSRIIKTVSGSIRVPPNQTKSNSQNPHLIRHSTHQNIQIVHHPKNARIVSNNNGHYIDHPHHHIHLPHPQTSMAPGTPTYISTTSGSHTPTGTYYIENGRHPDSPNMAGGEQHIFVSNSGAMPHHSTNHHHHHLPLRNNNNLKNGNGISRQQQQVHHPNNGGTIIVQRTSNQMPTNYNTNSGIQRMAPSYQCQSPTTSSHSISREEHCLEQDEVHYVEDGIMIPNAEADPGPANAPRKSVPKKERDEAKRARQAEAARQRYHNLSCEEKKQLNMKRTMAQKMKRQREKEVMELESILKKSNDIVEDPKVTEALREKRMRAKWAEAARLRYQRMNKEERKAHNMRRRMRQLAAVASKASNTLDPNEKEELLQKQIKEQNAKKAEAARLRYHRMTDEQKKAYNQRRTEAFRRRRHEEETLLSMPVGLIKPDNLDKAQQILARNQKRATQARLRYQKMSPEEKRAYNQKRYTPKTKRSKTNSLNDYNSTYSDSNSNFDESGSFEDEDIKTEHIPQNELDIAEEDPEILSTIEKDVIKRTHVAKQALLRQNQQTNQHQKVYSNRMLLDQGTPQIHGAIISHVTQAPHHTQQIILTNNPQPHLQTRLVPLQPGHLVQEGPESPDENGHALFQTMPGSTYSTNNNSANNSYYSTPTGPAYTIGSGMVAGGGNKYVAVMPNGLRHNDHHRIHSSIINHSNMKEEDDLPSEQHIDMLNGTTASTSHHIHHSTSQNDLFEYYTDSGGNSNHGLIKTEQDDEDIAFLNGHHQIHHQQRLPTIRPRPSPNNRPPTKPNQQLGKKTKMQLARDRYQKLSAAEEKALVVNELDSAHVEVQRSREEKELEQILRSTNDIQKDATQAEILKLKGRKGNGGQVSSAQQPVMAQIIQHQQHHSSHNDSSSGSSHTNPREKGVDPDSLRIQIVQANAKKAEAARQRYHKMNTDEKKCYNQRRTEAFRRRRMEEELLLSTPAGRISEDALAKAQQIMMRNAKRAELARLRYHKMSTDERKAYNQRRSNAKRKRSNSITNSSNPMSIASQEYNLSNDNMSLMEDQMYDDSHLKYEEASYSMGHDSNSMVNSSGLEHEMLGEDIGEEEVSKMEYQDEEDNCVIYEETLRELEEDVERKLKAANRVNAVKNGIEYGGVSKRDQRMEEDLVMDMDNVHEGDHSQHDNNLIHQGSHVMMHQQPIQVRSMMSNQISNDQASYSSLPPQVIFINQGQNFMGDPNSHQGQQLYVQHIDSNGTQILQSIDQTVQLIQMPDGQIVQQSLAVMPVRSSQHGYEHPNNIVLQQQQPHDNKQHLSRRGRNNGRREMYEEREMDDSMVVHNGHHMQVMEMKEDEDCEDTISPIINQVCSNDYMGNEVVRRRPPQPTEKVLAQRARRAARARQRYHDMSEEDRKKFNAKRAVALRKARQRDEELCQLYDAAQQTGALIDDKTMGEISEAQRRRSRRAEAARLKYQRMTVEERRSFNCLRDRQRRDRKKRLEEGGSHLEDKDSMALDDEDDMGDLMHEDMTLDEDQNETNPNDNMSIVYTQYEVYDNGLQGTWES</sequence>
<proteinExistence type="predicted"/>
<dbReference type="Proteomes" id="UP000095286">
    <property type="component" value="Unplaced"/>
</dbReference>
<organism evidence="1 2">
    <name type="scientific">Rhabditophanes sp. KR3021</name>
    <dbReference type="NCBI Taxonomy" id="114890"/>
    <lineage>
        <taxon>Eukaryota</taxon>
        <taxon>Metazoa</taxon>
        <taxon>Ecdysozoa</taxon>
        <taxon>Nematoda</taxon>
        <taxon>Chromadorea</taxon>
        <taxon>Rhabditida</taxon>
        <taxon>Tylenchina</taxon>
        <taxon>Panagrolaimomorpha</taxon>
        <taxon>Strongyloidoidea</taxon>
        <taxon>Alloionematidae</taxon>
        <taxon>Rhabditophanes</taxon>
    </lineage>
</organism>
<name>A0AC35UD36_9BILA</name>
<dbReference type="WBParaSite" id="RSKR_0001018300.1">
    <property type="protein sequence ID" value="RSKR_0001018300.1"/>
    <property type="gene ID" value="RSKR_0001018300"/>
</dbReference>
<protein>
    <submittedName>
        <fullName evidence="2">BZIP domain-containing protein</fullName>
    </submittedName>
</protein>
<evidence type="ECO:0000313" key="2">
    <source>
        <dbReference type="WBParaSite" id="RSKR_0001018300.1"/>
    </source>
</evidence>